<dbReference type="InterPro" id="IPR012338">
    <property type="entry name" value="Beta-lactam/transpept-like"/>
</dbReference>
<dbReference type="GO" id="GO:0006508">
    <property type="term" value="P:proteolysis"/>
    <property type="evidence" value="ECO:0007669"/>
    <property type="project" value="InterPro"/>
</dbReference>
<keyword evidence="11" id="KW-0121">Carboxypeptidase</keyword>
<evidence type="ECO:0000256" key="1">
    <source>
        <dbReference type="ARBA" id="ARBA00007164"/>
    </source>
</evidence>
<evidence type="ECO:0000256" key="7">
    <source>
        <dbReference type="PIRSR" id="PIRSR618044-1"/>
    </source>
</evidence>
<feature type="binding site" evidence="8">
    <location>
        <position position="262"/>
    </location>
    <ligand>
        <name>substrate</name>
    </ligand>
</feature>
<dbReference type="Proteomes" id="UP000034508">
    <property type="component" value="Unassembled WGS sequence"/>
</dbReference>
<keyword evidence="3" id="KW-0378">Hydrolase</keyword>
<gene>
    <name evidence="11" type="ORF">US31_C0007G0047</name>
</gene>
<dbReference type="PANTHER" id="PTHR21581:SF6">
    <property type="entry name" value="TRAFFICKING PROTEIN PARTICLE COMPLEX SUBUNIT 12"/>
    <property type="match status" value="1"/>
</dbReference>
<dbReference type="InterPro" id="IPR018044">
    <property type="entry name" value="Peptidase_S11"/>
</dbReference>
<evidence type="ECO:0000313" key="12">
    <source>
        <dbReference type="Proteomes" id="UP000034508"/>
    </source>
</evidence>
<evidence type="ECO:0000256" key="5">
    <source>
        <dbReference type="ARBA" id="ARBA00022984"/>
    </source>
</evidence>
<dbReference type="PANTHER" id="PTHR21581">
    <property type="entry name" value="D-ALANYL-D-ALANINE CARBOXYPEPTIDASE"/>
    <property type="match status" value="1"/>
</dbReference>
<dbReference type="Pfam" id="PF00768">
    <property type="entry name" value="Peptidase_S11"/>
    <property type="match status" value="1"/>
</dbReference>
<sequence length="316" mass="34679">MTSKNLWTICFLLMFILIVVIGQGVYASEKSVKWSVAGVKTELPQLNKESLAKPPQKRPDSKDPNINSKAAILIDVESFKTLYQENSDLKVPIASTTKIMTALVVLEDYPDKMNDIVSLTGEMVNVEGSDAQLRSSEKISVENLLKGALIVSGNDAAYSLASYLGGKDQFVNKMNEKAKYLGLNDTSYKDPAGLNDEGYSSANNLAILGAYALRNNTFADIVKTPEVTVVSSDGAVVHDFKSSNRMLRTEEQYYYPFAIGIKTGFTLEAGHCLVSAAEKDGHRLVAVVLNTNENTVTASAKESRKLLDWGFNNWVW</sequence>
<keyword evidence="5" id="KW-0573">Peptidoglycan synthesis</keyword>
<feature type="active site" evidence="7">
    <location>
        <position position="152"/>
    </location>
</feature>
<dbReference type="PATRIC" id="fig|1618331.3.peg.526"/>
<dbReference type="EMBL" id="LBSM01000007">
    <property type="protein sequence ID" value="KKQ18241.1"/>
    <property type="molecule type" value="Genomic_DNA"/>
</dbReference>
<dbReference type="GO" id="GO:0008360">
    <property type="term" value="P:regulation of cell shape"/>
    <property type="evidence" value="ECO:0007669"/>
    <property type="project" value="UniProtKB-KW"/>
</dbReference>
<evidence type="ECO:0000256" key="9">
    <source>
        <dbReference type="RuleBase" id="RU004016"/>
    </source>
</evidence>
<keyword evidence="4" id="KW-0133">Cell shape</keyword>
<keyword evidence="11" id="KW-0645">Protease</keyword>
<keyword evidence="2" id="KW-0732">Signal</keyword>
<proteinExistence type="inferred from homology"/>
<feature type="active site" description="Acyl-ester intermediate" evidence="7">
    <location>
        <position position="95"/>
    </location>
</feature>
<accession>A0A0G0IQF8</accession>
<comment type="caution">
    <text evidence="11">The sequence shown here is derived from an EMBL/GenBank/DDBJ whole genome shotgun (WGS) entry which is preliminary data.</text>
</comment>
<reference evidence="11 12" key="1">
    <citation type="journal article" date="2015" name="Nature">
        <title>rRNA introns, odd ribosomes, and small enigmatic genomes across a large radiation of phyla.</title>
        <authorList>
            <person name="Brown C.T."/>
            <person name="Hug L.A."/>
            <person name="Thomas B.C."/>
            <person name="Sharon I."/>
            <person name="Castelle C.J."/>
            <person name="Singh A."/>
            <person name="Wilkins M.J."/>
            <person name="Williams K.H."/>
            <person name="Banfield J.F."/>
        </authorList>
    </citation>
    <scope>NUCLEOTIDE SEQUENCE [LARGE SCALE GENOMIC DNA]</scope>
</reference>
<evidence type="ECO:0000256" key="4">
    <source>
        <dbReference type="ARBA" id="ARBA00022960"/>
    </source>
</evidence>
<dbReference type="InterPro" id="IPR001967">
    <property type="entry name" value="Peptidase_S11_N"/>
</dbReference>
<feature type="active site" description="Proton acceptor" evidence="7">
    <location>
        <position position="98"/>
    </location>
</feature>
<dbReference type="GO" id="GO:0009002">
    <property type="term" value="F:serine-type D-Ala-D-Ala carboxypeptidase activity"/>
    <property type="evidence" value="ECO:0007669"/>
    <property type="project" value="InterPro"/>
</dbReference>
<organism evidence="11 12">
    <name type="scientific">Berkelbacteria bacterium GW2011_GWA1_36_9</name>
    <dbReference type="NCBI Taxonomy" id="1618331"/>
    <lineage>
        <taxon>Bacteria</taxon>
        <taxon>Candidatus Berkelbacteria</taxon>
    </lineage>
</organism>
<dbReference type="GO" id="GO:0071555">
    <property type="term" value="P:cell wall organization"/>
    <property type="evidence" value="ECO:0007669"/>
    <property type="project" value="UniProtKB-KW"/>
</dbReference>
<protein>
    <submittedName>
        <fullName evidence="11">Serine-type D-Ala-D-Ala carboxypeptidase</fullName>
    </submittedName>
</protein>
<dbReference type="PRINTS" id="PR00725">
    <property type="entry name" value="DADACBPTASE1"/>
</dbReference>
<dbReference type="Gene3D" id="3.40.710.10">
    <property type="entry name" value="DD-peptidase/beta-lactamase superfamily"/>
    <property type="match status" value="1"/>
</dbReference>
<comment type="similarity">
    <text evidence="1 9">Belongs to the peptidase S11 family.</text>
</comment>
<evidence type="ECO:0000256" key="6">
    <source>
        <dbReference type="ARBA" id="ARBA00023316"/>
    </source>
</evidence>
<evidence type="ECO:0000256" key="3">
    <source>
        <dbReference type="ARBA" id="ARBA00022801"/>
    </source>
</evidence>
<evidence type="ECO:0000259" key="10">
    <source>
        <dbReference type="Pfam" id="PF00768"/>
    </source>
</evidence>
<evidence type="ECO:0000256" key="2">
    <source>
        <dbReference type="ARBA" id="ARBA00022729"/>
    </source>
</evidence>
<dbReference type="SUPFAM" id="SSF56601">
    <property type="entry name" value="beta-lactamase/transpeptidase-like"/>
    <property type="match status" value="1"/>
</dbReference>
<name>A0A0G0IQF8_9BACT</name>
<dbReference type="GO" id="GO:0009252">
    <property type="term" value="P:peptidoglycan biosynthetic process"/>
    <property type="evidence" value="ECO:0007669"/>
    <property type="project" value="UniProtKB-KW"/>
</dbReference>
<evidence type="ECO:0000256" key="8">
    <source>
        <dbReference type="PIRSR" id="PIRSR618044-2"/>
    </source>
</evidence>
<keyword evidence="6" id="KW-0961">Cell wall biogenesis/degradation</keyword>
<feature type="domain" description="Peptidase S11 D-alanyl-D-alanine carboxypeptidase A N-terminal" evidence="10">
    <location>
        <begin position="62"/>
        <end position="291"/>
    </location>
</feature>
<evidence type="ECO:0000313" key="11">
    <source>
        <dbReference type="EMBL" id="KKQ18241.1"/>
    </source>
</evidence>
<dbReference type="AlphaFoldDB" id="A0A0G0IQF8"/>